<dbReference type="PANTHER" id="PTHR43827:SF13">
    <property type="entry name" value="ALDO_KETO REDUCTASE FAMILY PROTEIN"/>
    <property type="match status" value="1"/>
</dbReference>
<organism evidence="3 4">
    <name type="scientific">Discina gigas</name>
    <dbReference type="NCBI Taxonomy" id="1032678"/>
    <lineage>
        <taxon>Eukaryota</taxon>
        <taxon>Fungi</taxon>
        <taxon>Dikarya</taxon>
        <taxon>Ascomycota</taxon>
        <taxon>Pezizomycotina</taxon>
        <taxon>Pezizomycetes</taxon>
        <taxon>Pezizales</taxon>
        <taxon>Discinaceae</taxon>
        <taxon>Discina</taxon>
    </lineage>
</organism>
<feature type="domain" description="NADP-dependent oxidoreductase" evidence="2">
    <location>
        <begin position="39"/>
        <end position="265"/>
    </location>
</feature>
<dbReference type="InterPro" id="IPR036812">
    <property type="entry name" value="NAD(P)_OxRdtase_dom_sf"/>
</dbReference>
<dbReference type="PROSITE" id="PS00062">
    <property type="entry name" value="ALDOKETO_REDUCTASE_2"/>
    <property type="match status" value="1"/>
</dbReference>
<keyword evidence="4" id="KW-1185">Reference proteome</keyword>
<keyword evidence="1" id="KW-0560">Oxidoreductase</keyword>
<proteinExistence type="predicted"/>
<evidence type="ECO:0000313" key="4">
    <source>
        <dbReference type="Proteomes" id="UP001447188"/>
    </source>
</evidence>
<dbReference type="PANTHER" id="PTHR43827">
    <property type="entry name" value="2,5-DIKETO-D-GLUCONIC ACID REDUCTASE"/>
    <property type="match status" value="1"/>
</dbReference>
<dbReference type="EMBL" id="JBBBZM010000002">
    <property type="protein sequence ID" value="KAL0640651.1"/>
    <property type="molecule type" value="Genomic_DNA"/>
</dbReference>
<dbReference type="InterPro" id="IPR018170">
    <property type="entry name" value="Aldo/ket_reductase_CS"/>
</dbReference>
<gene>
    <name evidence="3" type="ORF">Q9L58_000321</name>
</gene>
<dbReference type="InterPro" id="IPR023210">
    <property type="entry name" value="NADP_OxRdtase_dom"/>
</dbReference>
<evidence type="ECO:0000313" key="3">
    <source>
        <dbReference type="EMBL" id="KAL0640651.1"/>
    </source>
</evidence>
<dbReference type="Pfam" id="PF00248">
    <property type="entry name" value="Aldo_ket_red"/>
    <property type="match status" value="1"/>
</dbReference>
<accession>A0ABR3GXI5</accession>
<dbReference type="CDD" id="cd19071">
    <property type="entry name" value="AKR_AKR1-5-like"/>
    <property type="match status" value="1"/>
</dbReference>
<dbReference type="InterPro" id="IPR020471">
    <property type="entry name" value="AKR"/>
</dbReference>
<reference evidence="3 4" key="1">
    <citation type="submission" date="2024-02" db="EMBL/GenBank/DDBJ databases">
        <title>Discinaceae phylogenomics.</title>
        <authorList>
            <person name="Dirks A.C."/>
            <person name="James T.Y."/>
        </authorList>
    </citation>
    <scope>NUCLEOTIDE SEQUENCE [LARGE SCALE GENOMIC DNA]</scope>
    <source>
        <strain evidence="3 4">ACD0624</strain>
    </source>
</reference>
<protein>
    <recommendedName>
        <fullName evidence="2">NADP-dependent oxidoreductase domain-containing protein</fullName>
    </recommendedName>
</protein>
<sequence>MSPYTFTSVAALPESDLTIPRIGFGVYLSPTEVCIASCSTALKLGYRHIDTAQFYANELEVGQAVRNSGVPREDIFVTTKIMNPVDNSVEATLASARASVEKIGLGYVDLFLIHSPGCGPEGRKILWKALEKLKEEGATKSIGVSNFGVGHIEQLKEYSSTIPAVNQIEIHPWCQQTSVTKYCQERGIVVEAYAPLVRATKNDDPTLVTIAKAHGVSTTQVLVRWSIQHGFIPLPKSDNPERIKNNADVFGFELTREEMAQIDAKGLPGGEGAICPYLADAP</sequence>
<dbReference type="SUPFAM" id="SSF51430">
    <property type="entry name" value="NAD(P)-linked oxidoreductase"/>
    <property type="match status" value="1"/>
</dbReference>
<dbReference type="Gene3D" id="3.20.20.100">
    <property type="entry name" value="NADP-dependent oxidoreductase domain"/>
    <property type="match status" value="1"/>
</dbReference>
<name>A0ABR3GXI5_9PEZI</name>
<comment type="caution">
    <text evidence="3">The sequence shown here is derived from an EMBL/GenBank/DDBJ whole genome shotgun (WGS) entry which is preliminary data.</text>
</comment>
<dbReference type="PIRSF" id="PIRSF000097">
    <property type="entry name" value="AKR"/>
    <property type="match status" value="1"/>
</dbReference>
<evidence type="ECO:0000256" key="1">
    <source>
        <dbReference type="ARBA" id="ARBA00023002"/>
    </source>
</evidence>
<dbReference type="PROSITE" id="PS00798">
    <property type="entry name" value="ALDOKETO_REDUCTASE_1"/>
    <property type="match status" value="1"/>
</dbReference>
<dbReference type="PRINTS" id="PR00069">
    <property type="entry name" value="ALDKETRDTASE"/>
</dbReference>
<dbReference type="Proteomes" id="UP001447188">
    <property type="component" value="Unassembled WGS sequence"/>
</dbReference>
<evidence type="ECO:0000259" key="2">
    <source>
        <dbReference type="Pfam" id="PF00248"/>
    </source>
</evidence>